<dbReference type="EMBL" id="JRYR02000001">
    <property type="protein sequence ID" value="OHX64942.1"/>
    <property type="molecule type" value="Genomic_DNA"/>
</dbReference>
<comment type="caution">
    <text evidence="2">The sequence shown here is derived from an EMBL/GenBank/DDBJ whole genome shotgun (WGS) entry which is preliminary data.</text>
</comment>
<dbReference type="Proteomes" id="UP000179797">
    <property type="component" value="Unassembled WGS sequence"/>
</dbReference>
<feature type="transmembrane region" description="Helical" evidence="1">
    <location>
        <begin position="338"/>
        <end position="357"/>
    </location>
</feature>
<feature type="transmembrane region" description="Helical" evidence="1">
    <location>
        <begin position="33"/>
        <end position="52"/>
    </location>
</feature>
<evidence type="ECO:0000313" key="3">
    <source>
        <dbReference type="Proteomes" id="UP000179797"/>
    </source>
</evidence>
<evidence type="ECO:0000256" key="1">
    <source>
        <dbReference type="SAM" id="Phobius"/>
    </source>
</evidence>
<feature type="transmembrane region" description="Helical" evidence="1">
    <location>
        <begin position="87"/>
        <end position="104"/>
    </location>
</feature>
<dbReference type="AlphaFoldDB" id="A0A1S1YV96"/>
<accession>A0A1S1YV96</accession>
<keyword evidence="1" id="KW-0472">Membrane</keyword>
<name>A0A1S1YV96_FLAPC</name>
<feature type="transmembrane region" description="Helical" evidence="1">
    <location>
        <begin position="58"/>
        <end position="75"/>
    </location>
</feature>
<feature type="transmembrane region" description="Helical" evidence="1">
    <location>
        <begin position="177"/>
        <end position="196"/>
    </location>
</feature>
<feature type="transmembrane region" description="Helical" evidence="1">
    <location>
        <begin position="139"/>
        <end position="165"/>
    </location>
</feature>
<dbReference type="RefSeq" id="WP_139262760.1">
    <property type="nucleotide sequence ID" value="NZ_JRYR02000001.1"/>
</dbReference>
<evidence type="ECO:0000313" key="2">
    <source>
        <dbReference type="EMBL" id="OHX64942.1"/>
    </source>
</evidence>
<protein>
    <recommendedName>
        <fullName evidence="4">Glycosyltransferase RgtA/B/C/D-like domain-containing protein</fullName>
    </recommendedName>
</protein>
<keyword evidence="1" id="KW-0812">Transmembrane</keyword>
<reference evidence="2 3" key="1">
    <citation type="journal article" date="2012" name="Int. J. Syst. Evol. Microbiol.">
        <title>Flammeovirga pacifica sp. nov., isolated from deep-sea sediment.</title>
        <authorList>
            <person name="Xu H."/>
            <person name="Fu Y."/>
            <person name="Yang N."/>
            <person name="Ding Z."/>
            <person name="Lai Q."/>
            <person name="Zeng R."/>
        </authorList>
    </citation>
    <scope>NUCLEOTIDE SEQUENCE [LARGE SCALE GENOMIC DNA]</scope>
    <source>
        <strain evidence="3">DSM 24597 / LMG 26175 / WPAGA1</strain>
    </source>
</reference>
<proteinExistence type="predicted"/>
<sequence length="468" mass="55854">MRFIPFIPWIDEIMTLEPVIAFKQHNKFVDPSFIYLHQIFLTIWLSFFDISYFSVRSFNLLFVICTYLVIDRIFLKDILKSNINERIIFILLYFMSYTIFFQGNSGRIDAVGAFVVISFSALLIRSIKEEKKYQYFISFFGGYVIYWSGISQVPIVYLILFTLFLIFPQKKIRIFKILTYFSLGLVVGFSSFLYYLNFNGITPIRYIIRIFGFSESAKELSYNLLHTFPSILEYLSLDLQFIEKWNSALNNSIIQQEPLYIRIYNAYLINKEYLIVIIILTFSYIRNRNKNNTSLTPFIICTIIPLFMGIIGRYPFYYTWMGYLPSIILLSLIPKSKLNITLIGLYILFTILFNIQLSYERLNKYARIEEFVEKQKFNTNSYIYCSYPVYYSVYNKTKNIEYPDRLFNKNPKHKKRLKKIDFAFCTSSKTCNSLIDYLNTTDIEYQTYQIESMQNPDIIYLKIDYNYQ</sequence>
<feature type="transmembrane region" description="Helical" evidence="1">
    <location>
        <begin position="110"/>
        <end position="127"/>
    </location>
</feature>
<dbReference type="OrthoDB" id="512124at2"/>
<keyword evidence="1" id="KW-1133">Transmembrane helix</keyword>
<feature type="transmembrane region" description="Helical" evidence="1">
    <location>
        <begin position="295"/>
        <end position="318"/>
    </location>
</feature>
<evidence type="ECO:0008006" key="4">
    <source>
        <dbReference type="Google" id="ProtNLM"/>
    </source>
</evidence>
<keyword evidence="3" id="KW-1185">Reference proteome</keyword>
<organism evidence="2 3">
    <name type="scientific">Flammeovirga pacifica</name>
    <dbReference type="NCBI Taxonomy" id="915059"/>
    <lineage>
        <taxon>Bacteria</taxon>
        <taxon>Pseudomonadati</taxon>
        <taxon>Bacteroidota</taxon>
        <taxon>Cytophagia</taxon>
        <taxon>Cytophagales</taxon>
        <taxon>Flammeovirgaceae</taxon>
        <taxon>Flammeovirga</taxon>
    </lineage>
</organism>
<dbReference type="STRING" id="915059.NH26_00560"/>
<gene>
    <name evidence="2" type="ORF">NH26_00560</name>
</gene>